<gene>
    <name evidence="8 10" type="primary">rnr</name>
    <name evidence="10" type="ORF">GMD42_08675</name>
</gene>
<dbReference type="SMART" id="SM00955">
    <property type="entry name" value="RNB"/>
    <property type="match status" value="1"/>
</dbReference>
<dbReference type="Pfam" id="PF00773">
    <property type="entry name" value="RNB"/>
    <property type="match status" value="1"/>
</dbReference>
<dbReference type="RefSeq" id="WP_008811634.1">
    <property type="nucleotide sequence ID" value="NZ_CAMLVM010000004.1"/>
</dbReference>
<evidence type="ECO:0000256" key="7">
    <source>
        <dbReference type="ARBA" id="ARBA00022884"/>
    </source>
</evidence>
<dbReference type="GO" id="GO:0006402">
    <property type="term" value="P:mRNA catabolic process"/>
    <property type="evidence" value="ECO:0007669"/>
    <property type="project" value="TreeGrafter"/>
</dbReference>
<feature type="compositionally biased region" description="Basic residues" evidence="9">
    <location>
        <begin position="787"/>
        <end position="803"/>
    </location>
</feature>
<dbReference type="Pfam" id="PF08206">
    <property type="entry name" value="OB_RNB"/>
    <property type="match status" value="1"/>
</dbReference>
<evidence type="ECO:0000256" key="1">
    <source>
        <dbReference type="ARBA" id="ARBA00001849"/>
    </source>
</evidence>
<dbReference type="HAMAP" id="MF_01895">
    <property type="entry name" value="RNase_R"/>
    <property type="match status" value="1"/>
</dbReference>
<dbReference type="InterPro" id="IPR013223">
    <property type="entry name" value="RNase_B_OB_dom"/>
</dbReference>
<dbReference type="GO" id="GO:0008859">
    <property type="term" value="F:exoribonuclease II activity"/>
    <property type="evidence" value="ECO:0007669"/>
    <property type="project" value="UniProtKB-UniRule"/>
</dbReference>
<dbReference type="AlphaFoldDB" id="A0A6I3SA60"/>
<dbReference type="PROSITE" id="PS50126">
    <property type="entry name" value="S1"/>
    <property type="match status" value="1"/>
</dbReference>
<comment type="catalytic activity">
    <reaction evidence="1 8">
        <text>Exonucleolytic cleavage in the 3'- to 5'-direction to yield nucleoside 5'-phosphates.</text>
        <dbReference type="EC" id="3.1.13.1"/>
    </reaction>
</comment>
<evidence type="ECO:0000256" key="8">
    <source>
        <dbReference type="HAMAP-Rule" id="MF_01895"/>
    </source>
</evidence>
<dbReference type="GO" id="GO:0003723">
    <property type="term" value="F:RNA binding"/>
    <property type="evidence" value="ECO:0007669"/>
    <property type="project" value="UniProtKB-UniRule"/>
</dbReference>
<dbReference type="InterPro" id="IPR012340">
    <property type="entry name" value="NA-bd_OB-fold"/>
</dbReference>
<feature type="region of interest" description="Disordered" evidence="9">
    <location>
        <begin position="764"/>
        <end position="803"/>
    </location>
</feature>
<dbReference type="GO" id="GO:0005829">
    <property type="term" value="C:cytosol"/>
    <property type="evidence" value="ECO:0007669"/>
    <property type="project" value="TreeGrafter"/>
</dbReference>
<evidence type="ECO:0000256" key="4">
    <source>
        <dbReference type="ARBA" id="ARBA00022722"/>
    </source>
</evidence>
<dbReference type="NCBIfam" id="TIGR00358">
    <property type="entry name" value="3_prime_RNase"/>
    <property type="match status" value="1"/>
</dbReference>
<proteinExistence type="inferred from homology"/>
<dbReference type="InterPro" id="IPR050180">
    <property type="entry name" value="RNR_Ribonuclease"/>
</dbReference>
<dbReference type="Proteomes" id="UP000462362">
    <property type="component" value="Unassembled WGS sequence"/>
</dbReference>
<dbReference type="PANTHER" id="PTHR23355">
    <property type="entry name" value="RIBONUCLEASE"/>
    <property type="match status" value="1"/>
</dbReference>
<dbReference type="NCBIfam" id="TIGR02063">
    <property type="entry name" value="RNase_R"/>
    <property type="match status" value="1"/>
</dbReference>
<evidence type="ECO:0000313" key="11">
    <source>
        <dbReference type="Proteomes" id="UP000462362"/>
    </source>
</evidence>
<keyword evidence="5 8" id="KW-0378">Hydrolase</keyword>
<dbReference type="SMART" id="SM00357">
    <property type="entry name" value="CSP"/>
    <property type="match status" value="1"/>
</dbReference>
<sequence length="803" mass="89855">MRLKITAKNKTTQKSALTSAKPQRAILAAGVEAAEKAIERELRTAGFPMEMDDLKEYVMLSHKGISSEVFDRAFNKLKEAGRIFTNREDIVLLTSSAKLHTGVVQGHRDGFGFLICEEDVPDMYISPEEMTKVLPGDIVVAREAGTDYRGRVLADIVELADRKLKRIVGRFELRRGVGIVVPEDARICKTILIAPGRSLGATPSQIVVAELEDKGLLTNSPVGHVVEILGTIDEPGMETEIAVRKFDLPYKFSEETKKEIKRFSDSVTKSDLRDRVDLRDIPFVTIDGADAKDFDDAVYCLPVEEGKFRLLVAIADVSHYVKPGCSIDKDAQLRTTSVYFPRRVIPMLPEELSNGLCSLNPQVDRCTMVCDAIIGANGLVEAYQFYPAVIRSAARLIYDNVWAALCNPNGPEAKVMEHVLGNVQDLYDLYKNLIKSRELRGAMDFETVETYIVANEQGKIEQILPRERNDAHRLIEEMMLVANTCAADFLQKNKAPCLYRVHEPPSQDRLEKARATLAPFGVTLPGGDSPTPGDYAKVLESIADRPDKAMIQTILLRSMQQAVYSPHNVGHFGLAYDAYTHFTSPIRRYPDLLVHRAIRGILRRRKYVPKILVEPNEADVPVQTREIICKAKPDDKKKVAHIDLWEKLGLLCSAHERRADEASYDVMAWLKCNYMQKKLGQVFKGVISGVSPFAIFVTLEDLYVEGAIHISGLGDDYFVFDDKSNEIYGEDSGLRYRLGDELTVKVARCDLDARRIEFALVSKNRQSRPKTEAKRKTVKSSAAPRKPAARKTKKAPSVAKKRS</sequence>
<accession>A0A6I3SA60</accession>
<dbReference type="EC" id="3.1.13.1" evidence="8"/>
<protein>
    <recommendedName>
        <fullName evidence="8">Ribonuclease R</fullName>
        <shortName evidence="8">RNase R</shortName>
        <ecNumber evidence="8">3.1.13.1</ecNumber>
    </recommendedName>
</protein>
<dbReference type="SUPFAM" id="SSF50249">
    <property type="entry name" value="Nucleic acid-binding proteins"/>
    <property type="match status" value="4"/>
</dbReference>
<dbReference type="InterPro" id="IPR001900">
    <property type="entry name" value="RNase_II/R"/>
</dbReference>
<dbReference type="InterPro" id="IPR011129">
    <property type="entry name" value="CSD"/>
</dbReference>
<comment type="function">
    <text evidence="8">3'-5' exoribonuclease that releases 5'-nucleoside monophosphates and is involved in maturation of structured RNAs.</text>
</comment>
<comment type="caution">
    <text evidence="10">The sequence shown here is derived from an EMBL/GenBank/DDBJ whole genome shotgun (WGS) entry which is preliminary data.</text>
</comment>
<dbReference type="InterPro" id="IPR003029">
    <property type="entry name" value="S1_domain"/>
</dbReference>
<name>A0A6I3SA60_9BURK</name>
<comment type="similarity">
    <text evidence="8">Belongs to the RNR ribonuclease family. RNase R subfamily.</text>
</comment>
<dbReference type="InterPro" id="IPR011805">
    <property type="entry name" value="RNase_R"/>
</dbReference>
<keyword evidence="4 8" id="KW-0540">Nuclease</keyword>
<keyword evidence="3 8" id="KW-0963">Cytoplasm</keyword>
<organism evidence="10 11">
    <name type="scientific">Parasutterella excrementihominis</name>
    <dbReference type="NCBI Taxonomy" id="487175"/>
    <lineage>
        <taxon>Bacteria</taxon>
        <taxon>Pseudomonadati</taxon>
        <taxon>Pseudomonadota</taxon>
        <taxon>Betaproteobacteria</taxon>
        <taxon>Burkholderiales</taxon>
        <taxon>Sutterellaceae</taxon>
        <taxon>Parasutterella</taxon>
    </lineage>
</organism>
<evidence type="ECO:0000256" key="6">
    <source>
        <dbReference type="ARBA" id="ARBA00022839"/>
    </source>
</evidence>
<reference evidence="10 11" key="1">
    <citation type="journal article" date="2019" name="Nat. Med.">
        <title>A library of human gut bacterial isolates paired with longitudinal multiomics data enables mechanistic microbiome research.</title>
        <authorList>
            <person name="Poyet M."/>
            <person name="Groussin M."/>
            <person name="Gibbons S.M."/>
            <person name="Avila-Pacheco J."/>
            <person name="Jiang X."/>
            <person name="Kearney S.M."/>
            <person name="Perrotta A.R."/>
            <person name="Berdy B."/>
            <person name="Zhao S."/>
            <person name="Lieberman T.D."/>
            <person name="Swanson P.K."/>
            <person name="Smith M."/>
            <person name="Roesemann S."/>
            <person name="Alexander J.E."/>
            <person name="Rich S.A."/>
            <person name="Livny J."/>
            <person name="Vlamakis H."/>
            <person name="Clish C."/>
            <person name="Bullock K."/>
            <person name="Deik A."/>
            <person name="Scott J."/>
            <person name="Pierce K.A."/>
            <person name="Xavier R.J."/>
            <person name="Alm E.J."/>
        </authorList>
    </citation>
    <scope>NUCLEOTIDE SEQUENCE [LARGE SCALE GENOMIC DNA]</scope>
    <source>
        <strain evidence="10 11">BIOML-A2</strain>
    </source>
</reference>
<dbReference type="Gene3D" id="2.40.50.140">
    <property type="entry name" value="Nucleic acid-binding proteins"/>
    <property type="match status" value="2"/>
</dbReference>
<keyword evidence="6 8" id="KW-0269">Exonuclease</keyword>
<evidence type="ECO:0000256" key="2">
    <source>
        <dbReference type="ARBA" id="ARBA00004496"/>
    </source>
</evidence>
<evidence type="ECO:0000313" key="10">
    <source>
        <dbReference type="EMBL" id="MTU43694.1"/>
    </source>
</evidence>
<dbReference type="InterPro" id="IPR004476">
    <property type="entry name" value="RNase_II/RNase_R"/>
</dbReference>
<dbReference type="PROSITE" id="PS01175">
    <property type="entry name" value="RIBONUCLEASE_II"/>
    <property type="match status" value="1"/>
</dbReference>
<evidence type="ECO:0000256" key="9">
    <source>
        <dbReference type="SAM" id="MobiDB-lite"/>
    </source>
</evidence>
<dbReference type="InterPro" id="IPR040476">
    <property type="entry name" value="CSD2"/>
</dbReference>
<keyword evidence="7 8" id="KW-0694">RNA-binding</keyword>
<dbReference type="CDD" id="cd04471">
    <property type="entry name" value="S1_RNase_R"/>
    <property type="match status" value="1"/>
</dbReference>
<comment type="subcellular location">
    <subcellularLocation>
        <location evidence="2 8">Cytoplasm</location>
    </subcellularLocation>
</comment>
<dbReference type="InterPro" id="IPR022966">
    <property type="entry name" value="RNase_II/R_CS"/>
</dbReference>
<dbReference type="PANTHER" id="PTHR23355:SF9">
    <property type="entry name" value="DIS3-LIKE EXONUCLEASE 2"/>
    <property type="match status" value="1"/>
</dbReference>
<dbReference type="SMART" id="SM00316">
    <property type="entry name" value="S1"/>
    <property type="match status" value="1"/>
</dbReference>
<evidence type="ECO:0000256" key="5">
    <source>
        <dbReference type="ARBA" id="ARBA00022801"/>
    </source>
</evidence>
<dbReference type="Pfam" id="PF17876">
    <property type="entry name" value="CSD2"/>
    <property type="match status" value="1"/>
</dbReference>
<evidence type="ECO:0000256" key="3">
    <source>
        <dbReference type="ARBA" id="ARBA00022490"/>
    </source>
</evidence>
<dbReference type="EMBL" id="WNCL01000026">
    <property type="protein sequence ID" value="MTU43694.1"/>
    <property type="molecule type" value="Genomic_DNA"/>
</dbReference>
<dbReference type="Pfam" id="PF00575">
    <property type="entry name" value="S1"/>
    <property type="match status" value="1"/>
</dbReference>